<dbReference type="Gene3D" id="3.30.1240.10">
    <property type="match status" value="1"/>
</dbReference>
<dbReference type="PRINTS" id="PR00119">
    <property type="entry name" value="CATATPASE"/>
</dbReference>
<dbReference type="EMBL" id="CAJRAY010000097">
    <property type="protein sequence ID" value="CAG5092804.1"/>
    <property type="molecule type" value="Genomic_DNA"/>
</dbReference>
<dbReference type="InterPro" id="IPR006379">
    <property type="entry name" value="HAD-SF_hydro_IIB"/>
</dbReference>
<reference evidence="1 2" key="1">
    <citation type="submission" date="2021-04" db="EMBL/GenBank/DDBJ databases">
        <authorList>
            <person name="Rakotoarivonina H."/>
        </authorList>
    </citation>
    <scope>NUCLEOTIDE SEQUENCE [LARGE SCALE GENOMIC DNA]</scope>
    <source>
        <strain evidence="1 2">XE</strain>
    </source>
</reference>
<dbReference type="InterPro" id="IPR036412">
    <property type="entry name" value="HAD-like_sf"/>
</dbReference>
<dbReference type="CDD" id="cd07516">
    <property type="entry name" value="HAD_Pase"/>
    <property type="match status" value="1"/>
</dbReference>
<dbReference type="PANTHER" id="PTHR10000:SF55">
    <property type="entry name" value="5-AMINO-6-(5-PHOSPHO-D-RIBITYLAMINO)URACIL PHOSPHATASE YCSE"/>
    <property type="match status" value="1"/>
</dbReference>
<dbReference type="Gene3D" id="3.40.50.1000">
    <property type="entry name" value="HAD superfamily/HAD-like"/>
    <property type="match status" value="1"/>
</dbReference>
<keyword evidence="1" id="KW-0378">Hydrolase</keyword>
<evidence type="ECO:0000313" key="1">
    <source>
        <dbReference type="EMBL" id="CAG5092804.1"/>
    </source>
</evidence>
<dbReference type="PROSITE" id="PS01228">
    <property type="entry name" value="COF_1"/>
    <property type="match status" value="1"/>
</dbReference>
<dbReference type="SFLD" id="SFLDS00003">
    <property type="entry name" value="Haloacid_Dehalogenase"/>
    <property type="match status" value="1"/>
</dbReference>
<evidence type="ECO:0000313" key="2">
    <source>
        <dbReference type="Proteomes" id="UP000681526"/>
    </source>
</evidence>
<name>A0ABN7S785_THEXY</name>
<accession>A0ABN7S785</accession>
<dbReference type="Proteomes" id="UP000681526">
    <property type="component" value="Unassembled WGS sequence"/>
</dbReference>
<dbReference type="PANTHER" id="PTHR10000">
    <property type="entry name" value="PHOSPHOSERINE PHOSPHATASE"/>
    <property type="match status" value="1"/>
</dbReference>
<dbReference type="SUPFAM" id="SSF56784">
    <property type="entry name" value="HAD-like"/>
    <property type="match status" value="1"/>
</dbReference>
<dbReference type="SFLD" id="SFLDG01140">
    <property type="entry name" value="C2.B:_Phosphomannomutase_and_P"/>
    <property type="match status" value="1"/>
</dbReference>
<keyword evidence="2" id="KW-1185">Reference proteome</keyword>
<dbReference type="InterPro" id="IPR023214">
    <property type="entry name" value="HAD_sf"/>
</dbReference>
<gene>
    <name evidence="1" type="primary">txxe 3756-ycsE</name>
    <name evidence="1" type="ORF">TXXE_18800</name>
</gene>
<sequence length="249" mass="27132">MANIRLVALDMDGTLLNDRQEVSPRNAAAIRRALDAGVIVCFATGRGVQNVLPYAEQLGMSTPMITVNGGEIWHRPHDLYKRTAMDAADVLRLRRLALDHGVWYWAYATDGVYNRERWVEPEEDVQRKVWLKFGYYEENVRLLEQIRATAESWGGFEISNSSPVNIELNPSGVSKGAALLELCRLLGIDPSETAAAGDSLNDLSMIRAAGLGAAMGGAQQAVKEAAGIVLPGNNEDGIAHLIEQYVLGG</sequence>
<dbReference type="RefSeq" id="WP_213486710.1">
    <property type="nucleotide sequence ID" value="NZ_CAJRAY010000097.1"/>
</dbReference>
<dbReference type="GO" id="GO:0016787">
    <property type="term" value="F:hydrolase activity"/>
    <property type="evidence" value="ECO:0007669"/>
    <property type="project" value="UniProtKB-KW"/>
</dbReference>
<dbReference type="NCBIfam" id="TIGR01484">
    <property type="entry name" value="HAD-SF-IIB"/>
    <property type="match status" value="1"/>
</dbReference>
<dbReference type="Pfam" id="PF08282">
    <property type="entry name" value="Hydrolase_3"/>
    <property type="match status" value="2"/>
</dbReference>
<protein>
    <submittedName>
        <fullName evidence="1">Hydrolase YcsE</fullName>
    </submittedName>
</protein>
<organism evidence="1 2">
    <name type="scientific">Thermobacillus xylanilyticus</name>
    <dbReference type="NCBI Taxonomy" id="76633"/>
    <lineage>
        <taxon>Bacteria</taxon>
        <taxon>Bacillati</taxon>
        <taxon>Bacillota</taxon>
        <taxon>Bacilli</taxon>
        <taxon>Bacillales</taxon>
        <taxon>Paenibacillaceae</taxon>
        <taxon>Thermobacillus</taxon>
    </lineage>
</organism>
<comment type="caution">
    <text evidence="1">The sequence shown here is derived from an EMBL/GenBank/DDBJ whole genome shotgun (WGS) entry which is preliminary data.</text>
</comment>
<proteinExistence type="predicted"/>